<evidence type="ECO:0000313" key="1">
    <source>
        <dbReference type="EMBL" id="KAJ0014798.1"/>
    </source>
</evidence>
<reference evidence="2" key="1">
    <citation type="journal article" date="2023" name="G3 (Bethesda)">
        <title>Genome assembly and association tests identify interacting loci associated with vigor, precocity, and sex in interspecific pistachio rootstocks.</title>
        <authorList>
            <person name="Palmer W."/>
            <person name="Jacygrad E."/>
            <person name="Sagayaradj S."/>
            <person name="Cavanaugh K."/>
            <person name="Han R."/>
            <person name="Bertier L."/>
            <person name="Beede B."/>
            <person name="Kafkas S."/>
            <person name="Golino D."/>
            <person name="Preece J."/>
            <person name="Michelmore R."/>
        </authorList>
    </citation>
    <scope>NUCLEOTIDE SEQUENCE [LARGE SCALE GENOMIC DNA]</scope>
</reference>
<proteinExistence type="predicted"/>
<protein>
    <submittedName>
        <fullName evidence="1">Uncharacterized protein</fullName>
    </submittedName>
</protein>
<gene>
    <name evidence="1" type="ORF">Pint_21056</name>
</gene>
<sequence length="62" mass="7233">MICTENIPNKDNIYISIIIMNSTPYNQQSTLTQPAIEMKKTKQTYQNTYQHPKSVTLKCRII</sequence>
<evidence type="ECO:0000313" key="2">
    <source>
        <dbReference type="Proteomes" id="UP001163603"/>
    </source>
</evidence>
<name>A0ACC0XBX0_9ROSI</name>
<dbReference type="Proteomes" id="UP001163603">
    <property type="component" value="Chromosome 13"/>
</dbReference>
<dbReference type="EMBL" id="CM047748">
    <property type="protein sequence ID" value="KAJ0014798.1"/>
    <property type="molecule type" value="Genomic_DNA"/>
</dbReference>
<keyword evidence="2" id="KW-1185">Reference proteome</keyword>
<organism evidence="1 2">
    <name type="scientific">Pistacia integerrima</name>
    <dbReference type="NCBI Taxonomy" id="434235"/>
    <lineage>
        <taxon>Eukaryota</taxon>
        <taxon>Viridiplantae</taxon>
        <taxon>Streptophyta</taxon>
        <taxon>Embryophyta</taxon>
        <taxon>Tracheophyta</taxon>
        <taxon>Spermatophyta</taxon>
        <taxon>Magnoliopsida</taxon>
        <taxon>eudicotyledons</taxon>
        <taxon>Gunneridae</taxon>
        <taxon>Pentapetalae</taxon>
        <taxon>rosids</taxon>
        <taxon>malvids</taxon>
        <taxon>Sapindales</taxon>
        <taxon>Anacardiaceae</taxon>
        <taxon>Pistacia</taxon>
    </lineage>
</organism>
<accession>A0ACC0XBX0</accession>
<comment type="caution">
    <text evidence="1">The sequence shown here is derived from an EMBL/GenBank/DDBJ whole genome shotgun (WGS) entry which is preliminary data.</text>
</comment>